<feature type="chain" id="PRO_5047538192" evidence="4">
    <location>
        <begin position="26"/>
        <end position="418"/>
    </location>
</feature>
<dbReference type="EMBL" id="JBHMAA010000007">
    <property type="protein sequence ID" value="MFB9948184.1"/>
    <property type="molecule type" value="Genomic_DNA"/>
</dbReference>
<evidence type="ECO:0000256" key="4">
    <source>
        <dbReference type="SAM" id="SignalP"/>
    </source>
</evidence>
<comment type="similarity">
    <text evidence="2">Belongs to the bacterial solute-binding protein 1 family.</text>
</comment>
<sequence length="418" mass="44732">MRENIRRRKLLATAAALSFALTVCTAQTGHAQSGEKVTLKVANSQWLDALRGKNLWAAVQKYQEVAPNVTLEQEAIPSAEFADKLTTEMGAGQGPDIAIMQEGLFYAMADAGFLVDIGKAAEGVTLNKTNDNGMIDGTRYGIAWQRAAYALIYNKPVIDAAGAKVPGTVQELIESSKAASARTPGVIGFTARHQINDFSGWFMDFQNWAYGYGVDWVDKDGKLTVDTPEAVAAVQAFKETYASGIIPIGDSMPTQRTRFKEKHVAFSIDNSGGTLNIASGGALPSSEIGAAPMPFRYPGAHQQLFLGVSSHSDHPEEAIKFLAWLVSKPGQQALREASGPDALATDVPVTASFAAANPWAPAFAKLAETSRSTLIPGHEVETAQIMRFVMQAVEKVILSNADPRSALAEAQAAIDKQF</sequence>
<keyword evidence="6" id="KW-1185">Reference proteome</keyword>
<accession>A0ABV6AC22</accession>
<evidence type="ECO:0000313" key="5">
    <source>
        <dbReference type="EMBL" id="MFB9948184.1"/>
    </source>
</evidence>
<name>A0ABV6AC22_9HYPH</name>
<evidence type="ECO:0000256" key="1">
    <source>
        <dbReference type="ARBA" id="ARBA00004418"/>
    </source>
</evidence>
<protein>
    <submittedName>
        <fullName evidence="5">ABC transporter substrate-binding protein</fullName>
    </submittedName>
</protein>
<reference evidence="5 6" key="1">
    <citation type="submission" date="2024-09" db="EMBL/GenBank/DDBJ databases">
        <authorList>
            <person name="Sun Q."/>
            <person name="Mori K."/>
        </authorList>
    </citation>
    <scope>NUCLEOTIDE SEQUENCE [LARGE SCALE GENOMIC DNA]</scope>
    <source>
        <strain evidence="5 6">TBRC 4938</strain>
    </source>
</reference>
<dbReference type="RefSeq" id="WP_377257149.1">
    <property type="nucleotide sequence ID" value="NZ_JBHMAA010000007.1"/>
</dbReference>
<keyword evidence="4" id="KW-0732">Signal</keyword>
<dbReference type="PANTHER" id="PTHR43649">
    <property type="entry name" value="ARABINOSE-BINDING PROTEIN-RELATED"/>
    <property type="match status" value="1"/>
</dbReference>
<dbReference type="SUPFAM" id="SSF53850">
    <property type="entry name" value="Periplasmic binding protein-like II"/>
    <property type="match status" value="1"/>
</dbReference>
<organism evidence="5 6">
    <name type="scientific">Rhizobium puerariae</name>
    <dbReference type="NCBI Taxonomy" id="1585791"/>
    <lineage>
        <taxon>Bacteria</taxon>
        <taxon>Pseudomonadati</taxon>
        <taxon>Pseudomonadota</taxon>
        <taxon>Alphaproteobacteria</taxon>
        <taxon>Hyphomicrobiales</taxon>
        <taxon>Rhizobiaceae</taxon>
        <taxon>Rhizobium/Agrobacterium group</taxon>
        <taxon>Rhizobium</taxon>
    </lineage>
</organism>
<dbReference type="Proteomes" id="UP001589692">
    <property type="component" value="Unassembled WGS sequence"/>
</dbReference>
<evidence type="ECO:0000256" key="2">
    <source>
        <dbReference type="ARBA" id="ARBA00008520"/>
    </source>
</evidence>
<dbReference type="PANTHER" id="PTHR43649:SF12">
    <property type="entry name" value="DIACETYLCHITOBIOSE BINDING PROTEIN DASA"/>
    <property type="match status" value="1"/>
</dbReference>
<dbReference type="InterPro" id="IPR006059">
    <property type="entry name" value="SBP"/>
</dbReference>
<dbReference type="Gene3D" id="3.40.190.10">
    <property type="entry name" value="Periplasmic binding protein-like II"/>
    <property type="match status" value="1"/>
</dbReference>
<comment type="subcellular location">
    <subcellularLocation>
        <location evidence="1">Periplasm</location>
    </subcellularLocation>
</comment>
<evidence type="ECO:0000256" key="3">
    <source>
        <dbReference type="ARBA" id="ARBA00022764"/>
    </source>
</evidence>
<keyword evidence="3" id="KW-0574">Periplasm</keyword>
<proteinExistence type="inferred from homology"/>
<comment type="caution">
    <text evidence="5">The sequence shown here is derived from an EMBL/GenBank/DDBJ whole genome shotgun (WGS) entry which is preliminary data.</text>
</comment>
<evidence type="ECO:0000313" key="6">
    <source>
        <dbReference type="Proteomes" id="UP001589692"/>
    </source>
</evidence>
<dbReference type="Pfam" id="PF01547">
    <property type="entry name" value="SBP_bac_1"/>
    <property type="match status" value="1"/>
</dbReference>
<feature type="signal peptide" evidence="4">
    <location>
        <begin position="1"/>
        <end position="25"/>
    </location>
</feature>
<gene>
    <name evidence="5" type="ORF">ACFFP0_04955</name>
</gene>
<dbReference type="InterPro" id="IPR050490">
    <property type="entry name" value="Bact_solute-bd_prot1"/>
</dbReference>